<dbReference type="EMBL" id="HBIB01039139">
    <property type="protein sequence ID" value="CAE0263175.1"/>
    <property type="molecule type" value="Transcribed_RNA"/>
</dbReference>
<proteinExistence type="predicted"/>
<organism evidence="2">
    <name type="scientific">Palpitomonas bilix</name>
    <dbReference type="NCBI Taxonomy" id="652834"/>
    <lineage>
        <taxon>Eukaryota</taxon>
        <taxon>Eukaryota incertae sedis</taxon>
    </lineage>
</organism>
<sequence length="210" mass="22118">MTPISAARAKGKPEKMELMAVVDEEKEVGSTAVGSAEEDRFTTASPAAPASLRQVYQLSNRYREKNREKKKAVEKDDAEAEDSSLPSPYSAGQDDGRAAKKAKHTSDSEFLAAVGWAGEGGESQPAGRHEEAPRVNRFEDALRSGGPSHSQYGGRRQQQSGGGNSRGFGTGFSGAFGGGGSRGRGGGDRRGERGTRRGSGRSSTFGSSFK</sequence>
<evidence type="ECO:0000256" key="1">
    <source>
        <dbReference type="SAM" id="MobiDB-lite"/>
    </source>
</evidence>
<accession>A0A7S3GE19</accession>
<gene>
    <name evidence="2" type="ORF">PBIL07802_LOCUS25472</name>
</gene>
<dbReference type="AlphaFoldDB" id="A0A7S3GE19"/>
<name>A0A7S3GE19_9EUKA</name>
<feature type="compositionally biased region" description="Low complexity" evidence="1">
    <location>
        <begin position="200"/>
        <end position="210"/>
    </location>
</feature>
<feature type="region of interest" description="Disordered" evidence="1">
    <location>
        <begin position="25"/>
        <end position="210"/>
    </location>
</feature>
<protein>
    <submittedName>
        <fullName evidence="2">Uncharacterized protein</fullName>
    </submittedName>
</protein>
<feature type="compositionally biased region" description="Gly residues" evidence="1">
    <location>
        <begin position="160"/>
        <end position="184"/>
    </location>
</feature>
<feature type="compositionally biased region" description="Basic and acidic residues" evidence="1">
    <location>
        <begin position="61"/>
        <end position="75"/>
    </location>
</feature>
<evidence type="ECO:0000313" key="2">
    <source>
        <dbReference type="EMBL" id="CAE0263175.1"/>
    </source>
</evidence>
<feature type="compositionally biased region" description="Basic and acidic residues" evidence="1">
    <location>
        <begin position="185"/>
        <end position="195"/>
    </location>
</feature>
<reference evidence="2" key="1">
    <citation type="submission" date="2021-01" db="EMBL/GenBank/DDBJ databases">
        <authorList>
            <person name="Corre E."/>
            <person name="Pelletier E."/>
            <person name="Niang G."/>
            <person name="Scheremetjew M."/>
            <person name="Finn R."/>
            <person name="Kale V."/>
            <person name="Holt S."/>
            <person name="Cochrane G."/>
            <person name="Meng A."/>
            <person name="Brown T."/>
            <person name="Cohen L."/>
        </authorList>
    </citation>
    <scope>NUCLEOTIDE SEQUENCE</scope>
    <source>
        <strain evidence="2">NIES-2562</strain>
    </source>
</reference>
<feature type="compositionally biased region" description="Basic and acidic residues" evidence="1">
    <location>
        <begin position="127"/>
        <end position="142"/>
    </location>
</feature>